<feature type="transmembrane region" description="Helical" evidence="8">
    <location>
        <begin position="37"/>
        <end position="56"/>
    </location>
</feature>
<name>A0ABT0E8G9_9GAMM</name>
<evidence type="ECO:0000256" key="4">
    <source>
        <dbReference type="ARBA" id="ARBA00022475"/>
    </source>
</evidence>
<gene>
    <name evidence="9" type="ORF">MU846_10490</name>
</gene>
<accession>A0ABT0E8G9</accession>
<keyword evidence="8" id="KW-0997">Cell inner membrane</keyword>
<dbReference type="Proteomes" id="UP001165524">
    <property type="component" value="Unassembled WGS sequence"/>
</dbReference>
<keyword evidence="4" id="KW-1003">Cell membrane</keyword>
<feature type="transmembrane region" description="Helical" evidence="8">
    <location>
        <begin position="296"/>
        <end position="317"/>
    </location>
</feature>
<evidence type="ECO:0000313" key="9">
    <source>
        <dbReference type="EMBL" id="MCK0538138.1"/>
    </source>
</evidence>
<keyword evidence="6 8" id="KW-1133">Transmembrane helix</keyword>
<dbReference type="PANTHER" id="PTHR30003">
    <property type="entry name" value="L-LACTATE PERMEASE"/>
    <property type="match status" value="1"/>
</dbReference>
<feature type="transmembrane region" description="Helical" evidence="8">
    <location>
        <begin position="219"/>
        <end position="238"/>
    </location>
</feature>
<comment type="caution">
    <text evidence="9">The sequence shown here is derived from an EMBL/GenBank/DDBJ whole genome shotgun (WGS) entry which is preliminary data.</text>
</comment>
<feature type="transmembrane region" description="Helical" evidence="8">
    <location>
        <begin position="394"/>
        <end position="416"/>
    </location>
</feature>
<comment type="similarity">
    <text evidence="2 8">Belongs to the lactate permease family.</text>
</comment>
<feature type="transmembrane region" description="Helical" evidence="8">
    <location>
        <begin position="244"/>
        <end position="261"/>
    </location>
</feature>
<feature type="transmembrane region" description="Helical" evidence="8">
    <location>
        <begin position="355"/>
        <end position="374"/>
    </location>
</feature>
<keyword evidence="10" id="KW-1185">Reference proteome</keyword>
<feature type="transmembrane region" description="Helical" evidence="8">
    <location>
        <begin position="524"/>
        <end position="544"/>
    </location>
</feature>
<protein>
    <recommendedName>
        <fullName evidence="8">L-lactate permease</fullName>
    </recommendedName>
</protein>
<feature type="transmembrane region" description="Helical" evidence="8">
    <location>
        <begin position="159"/>
        <end position="178"/>
    </location>
</feature>
<evidence type="ECO:0000256" key="1">
    <source>
        <dbReference type="ARBA" id="ARBA00004651"/>
    </source>
</evidence>
<feature type="transmembrane region" description="Helical" evidence="8">
    <location>
        <begin position="12"/>
        <end position="30"/>
    </location>
</feature>
<feature type="transmembrane region" description="Helical" evidence="8">
    <location>
        <begin position="190"/>
        <end position="212"/>
    </location>
</feature>
<evidence type="ECO:0000256" key="6">
    <source>
        <dbReference type="ARBA" id="ARBA00022989"/>
    </source>
</evidence>
<dbReference type="RefSeq" id="WP_246952463.1">
    <property type="nucleotide sequence ID" value="NZ_JALKII010000006.1"/>
</dbReference>
<organism evidence="9 10">
    <name type="scientific">Alcanivorax quisquiliarum</name>
    <dbReference type="NCBI Taxonomy" id="2933565"/>
    <lineage>
        <taxon>Bacteria</taxon>
        <taxon>Pseudomonadati</taxon>
        <taxon>Pseudomonadota</taxon>
        <taxon>Gammaproteobacteria</taxon>
        <taxon>Oceanospirillales</taxon>
        <taxon>Alcanivoracaceae</taxon>
        <taxon>Alcanivorax</taxon>
    </lineage>
</organism>
<feature type="transmembrane region" description="Helical" evidence="8">
    <location>
        <begin position="109"/>
        <end position="126"/>
    </location>
</feature>
<comment type="function">
    <text evidence="8">Uptake of L-lactate across the membrane. Can also transport D-lactate and glycolate.</text>
</comment>
<dbReference type="Pfam" id="PF02652">
    <property type="entry name" value="Lactate_perm"/>
    <property type="match status" value="1"/>
</dbReference>
<dbReference type="EMBL" id="JALKII010000006">
    <property type="protein sequence ID" value="MCK0538138.1"/>
    <property type="molecule type" value="Genomic_DNA"/>
</dbReference>
<dbReference type="InterPro" id="IPR003804">
    <property type="entry name" value="Lactate_perm"/>
</dbReference>
<proteinExistence type="inferred from homology"/>
<keyword evidence="3 8" id="KW-0813">Transport</keyword>
<keyword evidence="7 8" id="KW-0472">Membrane</keyword>
<feature type="transmembrane region" description="Helical" evidence="8">
    <location>
        <begin position="68"/>
        <end position="88"/>
    </location>
</feature>
<comment type="subcellular location">
    <subcellularLocation>
        <location evidence="8">Cell inner membrane</location>
        <topology evidence="8">Multi-pass membrane protein</topology>
    </subcellularLocation>
    <subcellularLocation>
        <location evidence="1">Cell membrane</location>
        <topology evidence="1">Multi-pass membrane protein</topology>
    </subcellularLocation>
</comment>
<evidence type="ECO:0000256" key="2">
    <source>
        <dbReference type="ARBA" id="ARBA00010100"/>
    </source>
</evidence>
<keyword evidence="5 8" id="KW-0812">Transmembrane</keyword>
<feature type="transmembrane region" description="Helical" evidence="8">
    <location>
        <begin position="428"/>
        <end position="454"/>
    </location>
</feature>
<dbReference type="PANTHER" id="PTHR30003:SF2">
    <property type="entry name" value="L-LACTATE PERMEASE"/>
    <property type="match status" value="1"/>
</dbReference>
<evidence type="ECO:0000313" key="10">
    <source>
        <dbReference type="Proteomes" id="UP001165524"/>
    </source>
</evidence>
<evidence type="ECO:0000256" key="8">
    <source>
        <dbReference type="RuleBase" id="RU365092"/>
    </source>
</evidence>
<evidence type="ECO:0000256" key="5">
    <source>
        <dbReference type="ARBA" id="ARBA00022692"/>
    </source>
</evidence>
<evidence type="ECO:0000256" key="7">
    <source>
        <dbReference type="ARBA" id="ARBA00023136"/>
    </source>
</evidence>
<evidence type="ECO:0000256" key="3">
    <source>
        <dbReference type="ARBA" id="ARBA00022448"/>
    </source>
</evidence>
<reference evidence="9" key="1">
    <citation type="submission" date="2022-04" db="EMBL/GenBank/DDBJ databases">
        <title>Alcanivorax sp. CY1518 draft genome sequence.</title>
        <authorList>
            <person name="Zhao G."/>
            <person name="An M."/>
        </authorList>
    </citation>
    <scope>NUCLEOTIDE SEQUENCE</scope>
    <source>
        <strain evidence="9">CY1518</strain>
    </source>
</reference>
<feature type="transmembrane region" description="Helical" evidence="8">
    <location>
        <begin position="132"/>
        <end position="152"/>
    </location>
</feature>
<sequence>MEGTLLPIDWLHWSLAAAPIVILALLLVKLRWTAQQAGTTGMFVAAAVALFVFRTPLETLAVAGAKGVWDSASILFVIWPALLLYHIMNKAGGYEALRQGIVGFSRNELFVVVALGWVFTCFLQGIDGFGTPIVVVAPLLVAIGMKPVYAVAIPIIAHIWAKFYGTLGVGWLATLQVVDLDAATIAATAYQSALLLTIQVLLGGFTVVWMYGRWAAVRHAWPLVLIISAIQAIGQIIVALYEPVLAAFIPAAIALVALYPLSRWRRYAEPLEGVPDRPAMEGSMVRDVADAPAPMGVLMSFMPYVLLTVLALGTSLIDPIADLLRLLTFGLPFPDVTTGYGVTNAAVERYSVMAPLTNPGTSLLLTSAIAWFVFRSRGYFKAWEATGPGGLPSVGRGVLASAVPASVPIIAFLVMARIMDHAGLNETLAYGIAAVAPAYVFAFLSNGIGIIGAFTTSSSTSSNTLFSDLQVTLANLKGLSVATILASQSAGGAIGNAIGPANLVLGASTAGISGREGEILRKTLPWTLAAFVLTGFATLLMIMLGM</sequence>